<evidence type="ECO:0000313" key="2">
    <source>
        <dbReference type="EMBL" id="MBD2604056.1"/>
    </source>
</evidence>
<evidence type="ECO:0000256" key="1">
    <source>
        <dbReference type="SAM" id="MobiDB-lite"/>
    </source>
</evidence>
<dbReference type="RefSeq" id="WP_186227466.1">
    <property type="nucleotide sequence ID" value="NZ_JACJTA010000008.1"/>
</dbReference>
<proteinExistence type="predicted"/>
<feature type="compositionally biased region" description="Polar residues" evidence="1">
    <location>
        <begin position="1"/>
        <end position="27"/>
    </location>
</feature>
<keyword evidence="3" id="KW-1185">Reference proteome</keyword>
<organism evidence="2 3">
    <name type="scientific">Scytonema hofmannii FACHB-248</name>
    <dbReference type="NCBI Taxonomy" id="1842502"/>
    <lineage>
        <taxon>Bacteria</taxon>
        <taxon>Bacillati</taxon>
        <taxon>Cyanobacteriota</taxon>
        <taxon>Cyanophyceae</taxon>
        <taxon>Nostocales</taxon>
        <taxon>Scytonemataceae</taxon>
        <taxon>Scytonema</taxon>
    </lineage>
</organism>
<feature type="region of interest" description="Disordered" evidence="1">
    <location>
        <begin position="1"/>
        <end position="29"/>
    </location>
</feature>
<name>A0ABR8GM97_9CYAN</name>
<accession>A0ABR8GM97</accession>
<dbReference type="Proteomes" id="UP000660380">
    <property type="component" value="Unassembled WGS sequence"/>
</dbReference>
<sequence length="55" mass="6365">MKTTTNSRLKANQTSAKPAPQQQQVSTVKDEADYYDTIAEMALLKSDYFHMQYNY</sequence>
<protein>
    <submittedName>
        <fullName evidence="2">Uncharacterized protein</fullName>
    </submittedName>
</protein>
<gene>
    <name evidence="2" type="ORF">H6G81_05830</name>
</gene>
<dbReference type="EMBL" id="JACJTA010000008">
    <property type="protein sequence ID" value="MBD2604056.1"/>
    <property type="molecule type" value="Genomic_DNA"/>
</dbReference>
<evidence type="ECO:0000313" key="3">
    <source>
        <dbReference type="Proteomes" id="UP000660380"/>
    </source>
</evidence>
<comment type="caution">
    <text evidence="2">The sequence shown here is derived from an EMBL/GenBank/DDBJ whole genome shotgun (WGS) entry which is preliminary data.</text>
</comment>
<reference evidence="2 3" key="1">
    <citation type="journal article" date="2020" name="ISME J.">
        <title>Comparative genomics reveals insights into cyanobacterial evolution and habitat adaptation.</title>
        <authorList>
            <person name="Chen M.Y."/>
            <person name="Teng W.K."/>
            <person name="Zhao L."/>
            <person name="Hu C.X."/>
            <person name="Zhou Y.K."/>
            <person name="Han B.P."/>
            <person name="Song L.R."/>
            <person name="Shu W.S."/>
        </authorList>
    </citation>
    <scope>NUCLEOTIDE SEQUENCE [LARGE SCALE GENOMIC DNA]</scope>
    <source>
        <strain evidence="2 3">FACHB-248</strain>
    </source>
</reference>